<dbReference type="AlphaFoldDB" id="A0A976MC02"/>
<evidence type="ECO:0000259" key="13">
    <source>
        <dbReference type="PROSITE" id="PS50011"/>
    </source>
</evidence>
<dbReference type="SUPFAM" id="SSF48371">
    <property type="entry name" value="ARM repeat"/>
    <property type="match status" value="1"/>
</dbReference>
<dbReference type="PANTHER" id="PTHR24056:SF546">
    <property type="entry name" value="CYCLIN-DEPENDENT KINASE 12"/>
    <property type="match status" value="1"/>
</dbReference>
<evidence type="ECO:0000256" key="7">
    <source>
        <dbReference type="ARBA" id="ARBA00038543"/>
    </source>
</evidence>
<evidence type="ECO:0000256" key="10">
    <source>
        <dbReference type="ARBA" id="ARBA00042858"/>
    </source>
</evidence>
<name>A0A976MC02_THEOR</name>
<evidence type="ECO:0000256" key="4">
    <source>
        <dbReference type="ARBA" id="ARBA00022741"/>
    </source>
</evidence>
<organism evidence="14 15">
    <name type="scientific">Theileria orientalis</name>
    <dbReference type="NCBI Taxonomy" id="68886"/>
    <lineage>
        <taxon>Eukaryota</taxon>
        <taxon>Sar</taxon>
        <taxon>Alveolata</taxon>
        <taxon>Apicomplexa</taxon>
        <taxon>Aconoidasida</taxon>
        <taxon>Piroplasmida</taxon>
        <taxon>Theileriidae</taxon>
        <taxon>Theileria</taxon>
    </lineage>
</organism>
<dbReference type="GO" id="GO:0032968">
    <property type="term" value="P:positive regulation of transcription elongation by RNA polymerase II"/>
    <property type="evidence" value="ECO:0007669"/>
    <property type="project" value="TreeGrafter"/>
</dbReference>
<keyword evidence="3 14" id="KW-0808">Transferase</keyword>
<evidence type="ECO:0000256" key="3">
    <source>
        <dbReference type="ARBA" id="ARBA00022679"/>
    </source>
</evidence>
<dbReference type="InterPro" id="IPR011009">
    <property type="entry name" value="Kinase-like_dom_sf"/>
</dbReference>
<proteinExistence type="inferred from homology"/>
<dbReference type="InterPro" id="IPR017441">
    <property type="entry name" value="Protein_kinase_ATP_BS"/>
</dbReference>
<dbReference type="FunFam" id="1.10.510.10:FF:000624">
    <property type="entry name" value="Mitogen-activated protein kinase"/>
    <property type="match status" value="1"/>
</dbReference>
<feature type="binding site" evidence="11">
    <location>
        <position position="214"/>
    </location>
    <ligand>
        <name>ATP</name>
        <dbReference type="ChEBI" id="CHEBI:30616"/>
    </ligand>
</feature>
<keyword evidence="5 14" id="KW-0418">Kinase</keyword>
<dbReference type="GO" id="GO:0005524">
    <property type="term" value="F:ATP binding"/>
    <property type="evidence" value="ECO:0007669"/>
    <property type="project" value="UniProtKB-UniRule"/>
</dbReference>
<dbReference type="PROSITE" id="PS50011">
    <property type="entry name" value="PROTEIN_KINASE_DOM"/>
    <property type="match status" value="1"/>
</dbReference>
<evidence type="ECO:0000313" key="14">
    <source>
        <dbReference type="EMBL" id="UKK01487.2"/>
    </source>
</evidence>
<dbReference type="GO" id="GO:0000307">
    <property type="term" value="C:cyclin-dependent protein kinase holoenzyme complex"/>
    <property type="evidence" value="ECO:0007669"/>
    <property type="project" value="TreeGrafter"/>
</dbReference>
<evidence type="ECO:0000256" key="5">
    <source>
        <dbReference type="ARBA" id="ARBA00022777"/>
    </source>
</evidence>
<dbReference type="SMART" id="SM00220">
    <property type="entry name" value="S_TKc"/>
    <property type="match status" value="1"/>
</dbReference>
<reference evidence="14" key="1">
    <citation type="submission" date="2022-07" db="EMBL/GenBank/DDBJ databases">
        <title>Evaluation of T. orientalis genome assembly methods using nanopore sequencing and analysis of variation between genomes.</title>
        <authorList>
            <person name="Yam J."/>
            <person name="Micallef M.L."/>
            <person name="Liu M."/>
            <person name="Djordjevic S.P."/>
            <person name="Bogema D.R."/>
            <person name="Jenkins C."/>
        </authorList>
    </citation>
    <scope>NUCLEOTIDE SEQUENCE</scope>
    <source>
        <strain evidence="14">Goon Nure</strain>
    </source>
</reference>
<dbReference type="GO" id="GO:0008353">
    <property type="term" value="F:RNA polymerase II CTD heptapeptide repeat kinase activity"/>
    <property type="evidence" value="ECO:0007669"/>
    <property type="project" value="TreeGrafter"/>
</dbReference>
<evidence type="ECO:0000256" key="12">
    <source>
        <dbReference type="SAM" id="MobiDB-lite"/>
    </source>
</evidence>
<comment type="similarity">
    <text evidence="1">Belongs to the protein kinase superfamily. CMGC Ser/Thr protein kinase family. CDC2/CDKX subfamily.</text>
</comment>
<dbReference type="SUPFAM" id="SSF56112">
    <property type="entry name" value="Protein kinase-like (PK-like)"/>
    <property type="match status" value="1"/>
</dbReference>
<keyword evidence="4 11" id="KW-0547">Nucleotide-binding</keyword>
<dbReference type="Gene3D" id="1.25.10.10">
    <property type="entry name" value="Leucine-rich Repeat Variant"/>
    <property type="match status" value="1"/>
</dbReference>
<evidence type="ECO:0000313" key="15">
    <source>
        <dbReference type="Proteomes" id="UP000244811"/>
    </source>
</evidence>
<dbReference type="InterPro" id="IPR000719">
    <property type="entry name" value="Prot_kinase_dom"/>
</dbReference>
<evidence type="ECO:0000256" key="1">
    <source>
        <dbReference type="ARBA" id="ARBA00006485"/>
    </source>
</evidence>
<dbReference type="InterPro" id="IPR016024">
    <property type="entry name" value="ARM-type_fold"/>
</dbReference>
<evidence type="ECO:0000256" key="8">
    <source>
        <dbReference type="ARBA" id="ARBA00039612"/>
    </source>
</evidence>
<evidence type="ECO:0000256" key="9">
    <source>
        <dbReference type="ARBA" id="ARBA00041902"/>
    </source>
</evidence>
<protein>
    <recommendedName>
        <fullName evidence="8">Cyclin-dependent kinase 2 homolog</fullName>
    </recommendedName>
    <alternativeName>
        <fullName evidence="9">Cell division control protein 2 homolog</fullName>
    </alternativeName>
    <alternativeName>
        <fullName evidence="10">cdc2-related kinase 2</fullName>
    </alternativeName>
</protein>
<dbReference type="InterPro" id="IPR050108">
    <property type="entry name" value="CDK"/>
</dbReference>
<feature type="domain" description="Protein kinase" evidence="13">
    <location>
        <begin position="185"/>
        <end position="583"/>
    </location>
</feature>
<dbReference type="Gene3D" id="1.10.510.10">
    <property type="entry name" value="Transferase(Phosphotransferase) domain 1"/>
    <property type="match status" value="1"/>
</dbReference>
<keyword evidence="6 11" id="KW-0067">ATP-binding</keyword>
<keyword evidence="2" id="KW-0723">Serine/threonine-protein kinase</keyword>
<sequence>MNNYNWPVNVNSGGGSRPLKFKLESYNQSCLIKLKRHHTKLILSRISNSLDKILDSLNEDQLKNVYEEVGVTPEGGQNFLNFLESLSSFNPEGNNITLMIEKLKKYCTNDDLLSRIECIRTDWASITSICTDSNLERYIALVKSDIKELEPLLVDLERENRLVDEEPNQFRRALSSLKPIRLGNFVKIHQVGQGAYGDVWLAEDIVNKIPVALKKLKLNEEREGFPKNAIREILLLNSLKHKNIVDLLGISYSKSYDSTPTKTRSNEKDALNESDDRKDNYGDHDNKETPGKDKLTKVKKDHKGATRRQEKQKENVWMVFEYLPFDLSGYLEALRDKSDRHDIHKMHESDMNRLNSRPGKMQQKPNARMNKWEKMLKPTMWLSIGEIKGIMFQLLRGLAFCHKNNVLHRDLKTANLLMSNDGIIKLADFGLARFLPHGKGILTNRVVTLWYRPPELLLGSEKYDFAVDLWSVGCIMAELVSGAHVFAADKESAILKLICEHIGLPDEVDFKYLKTLPNFNDRMLNPLHPDRISSLVTKEREFENIFMNKNQLGKEGWDLLKKLFSWSPSRRISAMDALKHPWFQRDPLMTLIKERKGIKDAHSFMTKNQKKRETMKTHQRPRDYAKYANTGEIRKDHYRKKYEQIESKIIDNLASYGPISDALGLDDDSSDIAKFDTAFENGDIPTLVELCYSNTPTRDSKFKVHPWAAHPETIGALSAIQLGFYASKEYQPEYKEDIRLAGGIEVLSDLLKSNEDDRVHAAAITLSFLSSGNPKCCEEMYKNDLFPYLINGMRSTLDPFRATCAQICRNIYHQDVNYRKEFMRSGGLVALVSLLDPIDDSDELYLTQLDAIYHLDDFIMDGIEEIPELVTYVKASGALPKLQLLEKVYYTHTYTYYY</sequence>
<dbReference type="Proteomes" id="UP000244811">
    <property type="component" value="Chromosome 3"/>
</dbReference>
<dbReference type="PANTHER" id="PTHR24056">
    <property type="entry name" value="CELL DIVISION PROTEIN KINASE"/>
    <property type="match status" value="1"/>
</dbReference>
<evidence type="ECO:0000256" key="11">
    <source>
        <dbReference type="PROSITE-ProRule" id="PRU10141"/>
    </source>
</evidence>
<evidence type="ECO:0000256" key="6">
    <source>
        <dbReference type="ARBA" id="ARBA00022840"/>
    </source>
</evidence>
<gene>
    <name evidence="14" type="ORF">MACK_002301</name>
</gene>
<dbReference type="Gene3D" id="3.30.200.20">
    <property type="entry name" value="Phosphorylase Kinase, domain 1"/>
    <property type="match status" value="1"/>
</dbReference>
<feature type="compositionally biased region" description="Basic and acidic residues" evidence="12">
    <location>
        <begin position="264"/>
        <end position="310"/>
    </location>
</feature>
<dbReference type="PROSITE" id="PS00107">
    <property type="entry name" value="PROTEIN_KINASE_ATP"/>
    <property type="match status" value="1"/>
</dbReference>
<feature type="region of interest" description="Disordered" evidence="12">
    <location>
        <begin position="256"/>
        <end position="310"/>
    </location>
</feature>
<comment type="subunit">
    <text evidence="7">May form a complex composed of at least the catalytic subunit CRK2 and a cyclin.</text>
</comment>
<dbReference type="InterPro" id="IPR011989">
    <property type="entry name" value="ARM-like"/>
</dbReference>
<dbReference type="GO" id="GO:0005634">
    <property type="term" value="C:nucleus"/>
    <property type="evidence" value="ECO:0007669"/>
    <property type="project" value="TreeGrafter"/>
</dbReference>
<dbReference type="Pfam" id="PF00069">
    <property type="entry name" value="Pkinase"/>
    <property type="match status" value="2"/>
</dbReference>
<evidence type="ECO:0000256" key="2">
    <source>
        <dbReference type="ARBA" id="ARBA00022527"/>
    </source>
</evidence>
<dbReference type="InterPro" id="IPR008271">
    <property type="entry name" value="Ser/Thr_kinase_AS"/>
</dbReference>
<dbReference type="EMBL" id="CP056070">
    <property type="protein sequence ID" value="UKK01487.2"/>
    <property type="molecule type" value="Genomic_DNA"/>
</dbReference>
<accession>A0A976MC02</accession>
<dbReference type="PROSITE" id="PS00108">
    <property type="entry name" value="PROTEIN_KINASE_ST"/>
    <property type="match status" value="1"/>
</dbReference>